<reference evidence="1" key="2">
    <citation type="submission" date="2020-11" db="EMBL/GenBank/DDBJ databases">
        <authorList>
            <person name="McCartney M.A."/>
            <person name="Auch B."/>
            <person name="Kono T."/>
            <person name="Mallez S."/>
            <person name="Becker A."/>
            <person name="Gohl D.M."/>
            <person name="Silverstein K.A.T."/>
            <person name="Koren S."/>
            <person name="Bechman K.B."/>
            <person name="Herman A."/>
            <person name="Abrahante J.E."/>
            <person name="Garbe J."/>
        </authorList>
    </citation>
    <scope>NUCLEOTIDE SEQUENCE</scope>
    <source>
        <strain evidence="1">Duluth1</strain>
        <tissue evidence="1">Whole animal</tissue>
    </source>
</reference>
<sequence length="181" mass="19807">MVSSTCISGNEQADRVAKEGLLRGAVDAGEPLALTEIYSLTKKFVVGQWNLRTDNLASPRHTFTRPAKTVRLPDRYSASIVLHRAITRLMMGTTLLPGGAGKYVLRVDPACPWCQEPLTAPHILLHCPNHKAQRDHLEAALHSHGLVLNLSKVLDPKGAARGPVFSALAKYLRDCQITDKI</sequence>
<dbReference type="AlphaFoldDB" id="A0A9D4LPU0"/>
<comment type="caution">
    <text evidence="1">The sequence shown here is derived from an EMBL/GenBank/DDBJ whole genome shotgun (WGS) entry which is preliminary data.</text>
</comment>
<dbReference type="Proteomes" id="UP000828390">
    <property type="component" value="Unassembled WGS sequence"/>
</dbReference>
<name>A0A9D4LPU0_DREPO</name>
<protein>
    <recommendedName>
        <fullName evidence="3">Reverse transcriptase</fullName>
    </recommendedName>
</protein>
<evidence type="ECO:0008006" key="3">
    <source>
        <dbReference type="Google" id="ProtNLM"/>
    </source>
</evidence>
<reference evidence="1" key="1">
    <citation type="journal article" date="2019" name="bioRxiv">
        <title>The Genome of the Zebra Mussel, Dreissena polymorpha: A Resource for Invasive Species Research.</title>
        <authorList>
            <person name="McCartney M.A."/>
            <person name="Auch B."/>
            <person name="Kono T."/>
            <person name="Mallez S."/>
            <person name="Zhang Y."/>
            <person name="Obille A."/>
            <person name="Becker A."/>
            <person name="Abrahante J.E."/>
            <person name="Garbe J."/>
            <person name="Badalamenti J.P."/>
            <person name="Herman A."/>
            <person name="Mangelson H."/>
            <person name="Liachko I."/>
            <person name="Sullivan S."/>
            <person name="Sone E.D."/>
            <person name="Koren S."/>
            <person name="Silverstein K.A.T."/>
            <person name="Beckman K.B."/>
            <person name="Gohl D.M."/>
        </authorList>
    </citation>
    <scope>NUCLEOTIDE SEQUENCE</scope>
    <source>
        <strain evidence="1">Duluth1</strain>
        <tissue evidence="1">Whole animal</tissue>
    </source>
</reference>
<accession>A0A9D4LPU0</accession>
<dbReference type="EMBL" id="JAIWYP010000002">
    <property type="protein sequence ID" value="KAH3861739.1"/>
    <property type="molecule type" value="Genomic_DNA"/>
</dbReference>
<organism evidence="1 2">
    <name type="scientific">Dreissena polymorpha</name>
    <name type="common">Zebra mussel</name>
    <name type="synonym">Mytilus polymorpha</name>
    <dbReference type="NCBI Taxonomy" id="45954"/>
    <lineage>
        <taxon>Eukaryota</taxon>
        <taxon>Metazoa</taxon>
        <taxon>Spiralia</taxon>
        <taxon>Lophotrochozoa</taxon>
        <taxon>Mollusca</taxon>
        <taxon>Bivalvia</taxon>
        <taxon>Autobranchia</taxon>
        <taxon>Heteroconchia</taxon>
        <taxon>Euheterodonta</taxon>
        <taxon>Imparidentia</taxon>
        <taxon>Neoheterodontei</taxon>
        <taxon>Myida</taxon>
        <taxon>Dreissenoidea</taxon>
        <taxon>Dreissenidae</taxon>
        <taxon>Dreissena</taxon>
    </lineage>
</organism>
<proteinExistence type="predicted"/>
<evidence type="ECO:0000313" key="2">
    <source>
        <dbReference type="Proteomes" id="UP000828390"/>
    </source>
</evidence>
<evidence type="ECO:0000313" key="1">
    <source>
        <dbReference type="EMBL" id="KAH3861739.1"/>
    </source>
</evidence>
<gene>
    <name evidence="1" type="ORF">DPMN_024673</name>
</gene>
<keyword evidence="2" id="KW-1185">Reference proteome</keyword>